<reference evidence="1 2" key="1">
    <citation type="journal article" date="2018" name="MBio">
        <title>Comparative Genomics Reveals the Core Gene Toolbox for the Fungus-Insect Symbiosis.</title>
        <authorList>
            <person name="Wang Y."/>
            <person name="Stata M."/>
            <person name="Wang W."/>
            <person name="Stajich J.E."/>
            <person name="White M.M."/>
            <person name="Moncalvo J.M."/>
        </authorList>
    </citation>
    <scope>NUCLEOTIDE SEQUENCE [LARGE SCALE GENOMIC DNA]</scope>
    <source>
        <strain evidence="1 2">AUS-77-4</strain>
    </source>
</reference>
<sequence length="102" mass="11541">MNTTLTTKVFGSILFRSATFNRTATLALVRNYNSTTKDHEFTETFEGGDIGISPEGYKKLLHEDDCSAPWNKKPIKIVPCSVQKVPKVPRDLKNKKSTFLDY</sequence>
<evidence type="ECO:0000313" key="1">
    <source>
        <dbReference type="EMBL" id="PVU99527.1"/>
    </source>
</evidence>
<organism evidence="1 2">
    <name type="scientific">Furculomyces boomerangus</name>
    <dbReference type="NCBI Taxonomy" id="61424"/>
    <lineage>
        <taxon>Eukaryota</taxon>
        <taxon>Fungi</taxon>
        <taxon>Fungi incertae sedis</taxon>
        <taxon>Zoopagomycota</taxon>
        <taxon>Kickxellomycotina</taxon>
        <taxon>Harpellomycetes</taxon>
        <taxon>Harpellales</taxon>
        <taxon>Harpellaceae</taxon>
        <taxon>Furculomyces</taxon>
    </lineage>
</organism>
<dbReference type="AlphaFoldDB" id="A0A2T9Z4J9"/>
<name>A0A2T9Z4J9_9FUNG</name>
<dbReference type="Proteomes" id="UP000245699">
    <property type="component" value="Unassembled WGS sequence"/>
</dbReference>
<proteinExistence type="predicted"/>
<protein>
    <submittedName>
        <fullName evidence="1">Uncharacterized protein</fullName>
    </submittedName>
</protein>
<comment type="caution">
    <text evidence="1">The sequence shown here is derived from an EMBL/GenBank/DDBJ whole genome shotgun (WGS) entry which is preliminary data.</text>
</comment>
<evidence type="ECO:0000313" key="2">
    <source>
        <dbReference type="Proteomes" id="UP000245699"/>
    </source>
</evidence>
<accession>A0A2T9Z4J9</accession>
<dbReference type="EMBL" id="MBFT01000032">
    <property type="protein sequence ID" value="PVU99527.1"/>
    <property type="molecule type" value="Genomic_DNA"/>
</dbReference>
<gene>
    <name evidence="1" type="ORF">BB559_000627</name>
</gene>
<keyword evidence="2" id="KW-1185">Reference proteome</keyword>